<evidence type="ECO:0000313" key="1">
    <source>
        <dbReference type="EMBL" id="MBE1574499.1"/>
    </source>
</evidence>
<accession>A0ABR9L1J9</accession>
<dbReference type="RefSeq" id="WP_192742108.1">
    <property type="nucleotide sequence ID" value="NZ_JADBEJ010000001.1"/>
</dbReference>
<dbReference type="EMBL" id="JADBEJ010000001">
    <property type="protein sequence ID" value="MBE1574499.1"/>
    <property type="molecule type" value="Genomic_DNA"/>
</dbReference>
<gene>
    <name evidence="1" type="ORF">H4W30_001528</name>
</gene>
<sequence length="135" mass="15733">MSSDAQYRNAERLLQGVTLIRAARQSLARETAAAVREDPELREALYEWFNRDWQMVRILYLIAVGYSGTPTFYRATTSTDQREASLFGMIEFHSGSRVYVLTPQGRTALDRWTELMEWLKEHPRFADLWARVTVV</sequence>
<protein>
    <submittedName>
        <fullName evidence="1">Uncharacterized protein</fullName>
    </submittedName>
</protein>
<name>A0ABR9L1J9_9PSEU</name>
<reference evidence="1 2" key="1">
    <citation type="submission" date="2020-10" db="EMBL/GenBank/DDBJ databases">
        <title>Sequencing the genomes of 1000 actinobacteria strains.</title>
        <authorList>
            <person name="Klenk H.-P."/>
        </authorList>
    </citation>
    <scope>NUCLEOTIDE SEQUENCE [LARGE SCALE GENOMIC DNA]</scope>
    <source>
        <strain evidence="1 2">DSM 46661</strain>
    </source>
</reference>
<dbReference type="Proteomes" id="UP000656548">
    <property type="component" value="Unassembled WGS sequence"/>
</dbReference>
<keyword evidence="2" id="KW-1185">Reference proteome</keyword>
<evidence type="ECO:0000313" key="2">
    <source>
        <dbReference type="Proteomes" id="UP000656548"/>
    </source>
</evidence>
<proteinExistence type="predicted"/>
<organism evidence="1 2">
    <name type="scientific">Amycolatopsis roodepoortensis</name>
    <dbReference type="NCBI Taxonomy" id="700274"/>
    <lineage>
        <taxon>Bacteria</taxon>
        <taxon>Bacillati</taxon>
        <taxon>Actinomycetota</taxon>
        <taxon>Actinomycetes</taxon>
        <taxon>Pseudonocardiales</taxon>
        <taxon>Pseudonocardiaceae</taxon>
        <taxon>Amycolatopsis</taxon>
    </lineage>
</organism>
<comment type="caution">
    <text evidence="1">The sequence shown here is derived from an EMBL/GenBank/DDBJ whole genome shotgun (WGS) entry which is preliminary data.</text>
</comment>